<evidence type="ECO:0000313" key="4">
    <source>
        <dbReference type="EMBL" id="MVW76767.1"/>
    </source>
</evidence>
<dbReference type="Gene3D" id="3.40.190.10">
    <property type="entry name" value="Periplasmic binding protein-like II"/>
    <property type="match status" value="2"/>
</dbReference>
<evidence type="ECO:0000256" key="1">
    <source>
        <dbReference type="ARBA" id="ARBA00010333"/>
    </source>
</evidence>
<comment type="caution">
    <text evidence="4">The sequence shown here is derived from an EMBL/GenBank/DDBJ whole genome shotgun (WGS) entry which is preliminary data.</text>
</comment>
<keyword evidence="2" id="KW-0732">Signal</keyword>
<feature type="domain" description="Solute-binding protein family 3/N-terminal" evidence="3">
    <location>
        <begin position="52"/>
        <end position="272"/>
    </location>
</feature>
<reference evidence="4 5" key="1">
    <citation type="submission" date="2019-11" db="EMBL/GenBank/DDBJ databases">
        <title>Pseudomonas flavidum sp. nov., isolated from Baiyang Lake.</title>
        <authorList>
            <person name="Zhao Y."/>
        </authorList>
    </citation>
    <scope>NUCLEOTIDE SEQUENCE [LARGE SCALE GENOMIC DNA]</scope>
    <source>
        <strain evidence="5">R-22-3 w-18</strain>
    </source>
</reference>
<dbReference type="PANTHER" id="PTHR35936">
    <property type="entry name" value="MEMBRANE-BOUND LYTIC MUREIN TRANSGLYCOSYLASE F"/>
    <property type="match status" value="1"/>
</dbReference>
<dbReference type="PANTHER" id="PTHR35936:SF25">
    <property type="entry name" value="ABC TRANSPORTER SUBSTRATE-BINDING PROTEIN"/>
    <property type="match status" value="1"/>
</dbReference>
<sequence length="275" mass="30696">MQNTPETATATTVSDESGKGHCTMRRIILIALLLISTPLQAEPRQIVLSTLEWPPYTGSQLDQHGYAHEVVKRAFDLVGLETAIRFYPWARALQMAELGKVDGVFPEYHAPQVRQDMLFSEAFPSGAAGLLKLRDNPAVPAITLADIDSAVAALAGLRLGLVRGYVNHPALDNTPLIKRSYARDDLHNLDRLLSRRVDLIFIDFSVAQYLIERTFAEQAAAFERIEPALLQPTLHLIMPRHRPQSQATMEAFNRGLRTLKDSGELKTIMQRHGLQ</sequence>
<evidence type="ECO:0000259" key="3">
    <source>
        <dbReference type="Pfam" id="PF00497"/>
    </source>
</evidence>
<dbReference type="InterPro" id="IPR001638">
    <property type="entry name" value="Solute-binding_3/MltF_N"/>
</dbReference>
<dbReference type="SUPFAM" id="SSF53850">
    <property type="entry name" value="Periplasmic binding protein-like II"/>
    <property type="match status" value="1"/>
</dbReference>
<proteinExistence type="inferred from homology"/>
<gene>
    <name evidence="4" type="ORF">GJV18_15710</name>
</gene>
<dbReference type="EMBL" id="WKJZ01000003">
    <property type="protein sequence ID" value="MVW76767.1"/>
    <property type="molecule type" value="Genomic_DNA"/>
</dbReference>
<evidence type="ECO:0000313" key="5">
    <source>
        <dbReference type="Proteomes" id="UP000429555"/>
    </source>
</evidence>
<keyword evidence="5" id="KW-1185">Reference proteome</keyword>
<evidence type="ECO:0000256" key="2">
    <source>
        <dbReference type="ARBA" id="ARBA00022729"/>
    </source>
</evidence>
<dbReference type="AlphaFoldDB" id="A0A6I4KXF4"/>
<organism evidence="4 5">
    <name type="scientific">Pseudomonas xionganensis</name>
    <dbReference type="NCBI Taxonomy" id="2654845"/>
    <lineage>
        <taxon>Bacteria</taxon>
        <taxon>Pseudomonadati</taxon>
        <taxon>Pseudomonadota</taxon>
        <taxon>Gammaproteobacteria</taxon>
        <taxon>Pseudomonadales</taxon>
        <taxon>Pseudomonadaceae</taxon>
        <taxon>Pseudomonas</taxon>
    </lineage>
</organism>
<dbReference type="Pfam" id="PF00497">
    <property type="entry name" value="SBP_bac_3"/>
    <property type="match status" value="1"/>
</dbReference>
<dbReference type="Proteomes" id="UP000429555">
    <property type="component" value="Unassembled WGS sequence"/>
</dbReference>
<accession>A0A6I4KXF4</accession>
<protein>
    <submittedName>
        <fullName evidence="4">Transporter substrate-binding domain-containing protein</fullName>
    </submittedName>
</protein>
<comment type="similarity">
    <text evidence="1">Belongs to the bacterial solute-binding protein 3 family.</text>
</comment>
<name>A0A6I4KXF4_9PSED</name>